<evidence type="ECO:0000256" key="1">
    <source>
        <dbReference type="SAM" id="MobiDB-lite"/>
    </source>
</evidence>
<sequence>MVYRFHSPTVSRASNAFFVNGIVLGSPFFVLTMSITGPTIGSRRIMEDFRPNDSDGRRPVAIDQRKNNRKPLSSIKASMAS</sequence>
<evidence type="ECO:0000256" key="2">
    <source>
        <dbReference type="SAM" id="Phobius"/>
    </source>
</evidence>
<dbReference type="EMBL" id="KR029599">
    <property type="protein sequence ID" value="AKH47879.1"/>
    <property type="molecule type" value="Genomic_DNA"/>
</dbReference>
<organism evidence="3">
    <name type="scientific">uncultured marine virus</name>
    <dbReference type="NCBI Taxonomy" id="186617"/>
    <lineage>
        <taxon>Viruses</taxon>
        <taxon>environmental samples</taxon>
    </lineage>
</organism>
<reference evidence="3" key="1">
    <citation type="journal article" date="2015" name="Front. Microbiol.">
        <title>Combining genomic sequencing methods to explore viral diversity and reveal potential virus-host interactions.</title>
        <authorList>
            <person name="Chow C.E."/>
            <person name="Winget D.M."/>
            <person name="White R.A.III."/>
            <person name="Hallam S.J."/>
            <person name="Suttle C.A."/>
        </authorList>
    </citation>
    <scope>NUCLEOTIDE SEQUENCE</scope>
    <source>
        <strain evidence="3">Oxic1_4</strain>
    </source>
</reference>
<name>A0A0F7L5S3_9VIRU</name>
<keyword evidence="2" id="KW-1133">Transmembrane helix</keyword>
<feature type="transmembrane region" description="Helical" evidence="2">
    <location>
        <begin position="16"/>
        <end position="36"/>
    </location>
</feature>
<proteinExistence type="predicted"/>
<reference evidence="3" key="2">
    <citation type="submission" date="2015-03" db="EMBL/GenBank/DDBJ databases">
        <authorList>
            <person name="Chow C.-E.T."/>
            <person name="Winget D.M."/>
            <person name="White R.A.III."/>
            <person name="Hallam S.J."/>
            <person name="Suttle C.A."/>
        </authorList>
    </citation>
    <scope>NUCLEOTIDE SEQUENCE</scope>
    <source>
        <strain evidence="3">Oxic1_4</strain>
    </source>
</reference>
<keyword evidence="2" id="KW-0472">Membrane</keyword>
<feature type="compositionally biased region" description="Basic and acidic residues" evidence="1">
    <location>
        <begin position="45"/>
        <end position="66"/>
    </location>
</feature>
<protein>
    <submittedName>
        <fullName evidence="3">Uncharacterized protein</fullName>
    </submittedName>
</protein>
<accession>A0A0F7L5S3</accession>
<feature type="region of interest" description="Disordered" evidence="1">
    <location>
        <begin position="45"/>
        <end position="81"/>
    </location>
</feature>
<keyword evidence="2" id="KW-0812">Transmembrane</keyword>
<evidence type="ECO:0000313" key="3">
    <source>
        <dbReference type="EMBL" id="AKH47879.1"/>
    </source>
</evidence>